<protein>
    <submittedName>
        <fullName evidence="2">Uncharacterized protein</fullName>
    </submittedName>
</protein>
<evidence type="ECO:0000313" key="3">
    <source>
        <dbReference type="Proteomes" id="UP000266723"/>
    </source>
</evidence>
<keyword evidence="3" id="KW-1185">Reference proteome</keyword>
<name>A0ABQ7BZ25_BRACR</name>
<feature type="region of interest" description="Disordered" evidence="1">
    <location>
        <begin position="93"/>
        <end position="117"/>
    </location>
</feature>
<dbReference type="Proteomes" id="UP000266723">
    <property type="component" value="Unassembled WGS sequence"/>
</dbReference>
<evidence type="ECO:0000256" key="1">
    <source>
        <dbReference type="SAM" id="MobiDB-lite"/>
    </source>
</evidence>
<gene>
    <name evidence="2" type="ORF">DY000_02007872</name>
</gene>
<organism evidence="2 3">
    <name type="scientific">Brassica cretica</name>
    <name type="common">Mustard</name>
    <dbReference type="NCBI Taxonomy" id="69181"/>
    <lineage>
        <taxon>Eukaryota</taxon>
        <taxon>Viridiplantae</taxon>
        <taxon>Streptophyta</taxon>
        <taxon>Embryophyta</taxon>
        <taxon>Tracheophyta</taxon>
        <taxon>Spermatophyta</taxon>
        <taxon>Magnoliopsida</taxon>
        <taxon>eudicotyledons</taxon>
        <taxon>Gunneridae</taxon>
        <taxon>Pentapetalae</taxon>
        <taxon>rosids</taxon>
        <taxon>malvids</taxon>
        <taxon>Brassicales</taxon>
        <taxon>Brassicaceae</taxon>
        <taxon>Brassiceae</taxon>
        <taxon>Brassica</taxon>
    </lineage>
</organism>
<sequence length="163" mass="18398">MSEAMINKALKAPIDSDPVNEIDDFPKGFINSWENDYYQPSFAIQTATPSKRKISAMDPDEYDEDYREEDIIEYRGLSMEEAGVLKISHETRGETTIDGNHKPSIHTHHETKSDARAEDDADFGYLRADEFGIFRDSEGQARALDGRVIHISKVFAEVIATAI</sequence>
<accession>A0ABQ7BZ25</accession>
<comment type="caution">
    <text evidence="2">The sequence shown here is derived from an EMBL/GenBank/DDBJ whole genome shotgun (WGS) entry which is preliminary data.</text>
</comment>
<reference evidence="2 3" key="1">
    <citation type="journal article" date="2020" name="BMC Genomics">
        <title>Intraspecific diversification of the crop wild relative Brassica cretica Lam. using demographic model selection.</title>
        <authorList>
            <person name="Kioukis A."/>
            <person name="Michalopoulou V.A."/>
            <person name="Briers L."/>
            <person name="Pirintsos S."/>
            <person name="Studholme D.J."/>
            <person name="Pavlidis P."/>
            <person name="Sarris P.F."/>
        </authorList>
    </citation>
    <scope>NUCLEOTIDE SEQUENCE [LARGE SCALE GENOMIC DNA]</scope>
    <source>
        <strain evidence="3">cv. PFS-1207/04</strain>
    </source>
</reference>
<proteinExistence type="predicted"/>
<evidence type="ECO:0000313" key="2">
    <source>
        <dbReference type="EMBL" id="KAF3544627.1"/>
    </source>
</evidence>
<dbReference type="EMBL" id="QGKV02000832">
    <property type="protein sequence ID" value="KAF3544627.1"/>
    <property type="molecule type" value="Genomic_DNA"/>
</dbReference>